<comment type="caution">
    <text evidence="1">The sequence shown here is derived from an EMBL/GenBank/DDBJ whole genome shotgun (WGS) entry which is preliminary data.</text>
</comment>
<dbReference type="EMBL" id="CAJVQC010031084">
    <property type="protein sequence ID" value="CAG8747479.1"/>
    <property type="molecule type" value="Genomic_DNA"/>
</dbReference>
<organism evidence="1 2">
    <name type="scientific">Racocetra persica</name>
    <dbReference type="NCBI Taxonomy" id="160502"/>
    <lineage>
        <taxon>Eukaryota</taxon>
        <taxon>Fungi</taxon>
        <taxon>Fungi incertae sedis</taxon>
        <taxon>Mucoromycota</taxon>
        <taxon>Glomeromycotina</taxon>
        <taxon>Glomeromycetes</taxon>
        <taxon>Diversisporales</taxon>
        <taxon>Gigasporaceae</taxon>
        <taxon>Racocetra</taxon>
    </lineage>
</organism>
<dbReference type="Proteomes" id="UP000789920">
    <property type="component" value="Unassembled WGS sequence"/>
</dbReference>
<proteinExistence type="predicted"/>
<accession>A0ACA9QGL5</accession>
<reference evidence="1" key="1">
    <citation type="submission" date="2021-06" db="EMBL/GenBank/DDBJ databases">
        <authorList>
            <person name="Kallberg Y."/>
            <person name="Tangrot J."/>
            <person name="Rosling A."/>
        </authorList>
    </citation>
    <scope>NUCLEOTIDE SEQUENCE</scope>
    <source>
        <strain evidence="1">MA461A</strain>
    </source>
</reference>
<protein>
    <submittedName>
        <fullName evidence="1">25956_t:CDS:1</fullName>
    </submittedName>
</protein>
<name>A0ACA9QGL5_9GLOM</name>
<gene>
    <name evidence="1" type="ORF">RPERSI_LOCUS13820</name>
</gene>
<evidence type="ECO:0000313" key="1">
    <source>
        <dbReference type="EMBL" id="CAG8747479.1"/>
    </source>
</evidence>
<sequence length="354" mass="40205">MTDINSPVICVICKNEFSKKTSTGTLRKHLDTQHPGWSTIELFALTQNNTVSVQTLTVDQKARFNTLLAEWIVSDTLPFSTVESKALIALLHFLNAALELPSRETIKSIVQNSFISMRSDVQALFGQIFSNISITLDIWTSRANMPFLGVIAHRINSNWNLKKILVNMCMLPHPHTGEDIKTKLESILATFNITTKIICATTDSGSNIISAIRLLNMHLSMQNFHFYSRRCLAHILYLIVMAGMTPIKHQLKKYEIGQSVDEGEVVRKILQDVSTRWNSTYLMLSLIPQEDSDLQVVTQFLQPFYEVTNIFSASVLDPRIKLELMPVNINTPENRDFFNHIFQDYSVPELNANT</sequence>
<evidence type="ECO:0000313" key="2">
    <source>
        <dbReference type="Proteomes" id="UP000789920"/>
    </source>
</evidence>
<keyword evidence="2" id="KW-1185">Reference proteome</keyword>
<feature type="non-terminal residue" evidence="1">
    <location>
        <position position="354"/>
    </location>
</feature>